<dbReference type="EMBL" id="JAPNKA010000001">
    <property type="protein sequence ID" value="MCY1074328.1"/>
    <property type="molecule type" value="Genomic_DNA"/>
</dbReference>
<protein>
    <recommendedName>
        <fullName evidence="1">DNA 3'-5' helicase II</fullName>
    </recommendedName>
</protein>
<name>A0ABT3ZY41_9BACT</name>
<keyword evidence="3" id="KW-0067">ATP-binding</keyword>
<gene>
    <name evidence="3" type="ORF">OV287_07505</name>
</gene>
<dbReference type="InterPro" id="IPR027785">
    <property type="entry name" value="UvrD-like_helicase_C"/>
</dbReference>
<reference evidence="3 4" key="1">
    <citation type="submission" date="2022-11" db="EMBL/GenBank/DDBJ databases">
        <title>Minimal conservation of predation-associated metabolite biosynthetic gene clusters underscores biosynthetic potential of Myxococcota including descriptions for ten novel species: Archangium lansinium sp. nov., Myxococcus landrumus sp. nov., Nannocystis bai.</title>
        <authorList>
            <person name="Ahearne A."/>
            <person name="Stevens C."/>
            <person name="Phillips K."/>
        </authorList>
    </citation>
    <scope>NUCLEOTIDE SEQUENCE [LARGE SCALE GENOMIC DNA]</scope>
    <source>
        <strain evidence="3 4">MIWBW</strain>
    </source>
</reference>
<keyword evidence="4" id="KW-1185">Reference proteome</keyword>
<organism evidence="3 4">
    <name type="scientific">Archangium lansingense</name>
    <dbReference type="NCBI Taxonomy" id="2995310"/>
    <lineage>
        <taxon>Bacteria</taxon>
        <taxon>Pseudomonadati</taxon>
        <taxon>Myxococcota</taxon>
        <taxon>Myxococcia</taxon>
        <taxon>Myxococcales</taxon>
        <taxon>Cystobacterineae</taxon>
        <taxon>Archangiaceae</taxon>
        <taxon>Archangium</taxon>
    </lineage>
</organism>
<dbReference type="SUPFAM" id="SSF52540">
    <property type="entry name" value="P-loop containing nucleoside triphosphate hydrolases"/>
    <property type="match status" value="1"/>
</dbReference>
<dbReference type="InterPro" id="IPR027417">
    <property type="entry name" value="P-loop_NTPase"/>
</dbReference>
<evidence type="ECO:0000256" key="1">
    <source>
        <dbReference type="ARBA" id="ARBA00034923"/>
    </source>
</evidence>
<dbReference type="Gene3D" id="3.40.50.300">
    <property type="entry name" value="P-loop containing nucleotide triphosphate hydrolases"/>
    <property type="match status" value="1"/>
</dbReference>
<comment type="caution">
    <text evidence="3">The sequence shown here is derived from an EMBL/GenBank/DDBJ whole genome shotgun (WGS) entry which is preliminary data.</text>
</comment>
<sequence>MARARKTIEPIFDAVLIDEAQDLPQEFFELIALFTRMPHRIAFAYDELQQLNAASVPSVEDLFGRNEVGQPRLRLHSGSHARTDVVLPVCYRNPPWTLTVAHALGFGIYREGGLVQHFDKASLWKEVGYRVNAGQLEDGQQVALSRDPDSFPRFFAEQLTPEDAVQFQAFAADNEQLAWVAQNIRENLERDELDADDILIVLPNTYTAKRRAVELVRVLAQHGISAHHVGATSSQDLMFKEGSVAITHIYRAKGNEAAMVYVIDAEYAVLDQRWASATGLASRRNVLFTAITRAKAWVRVSGVGAEMNALLAEFQRVVSEDFQLRFKIPTEEERKHLRQLHRDRSEAENARRREAIRTVETALEALDRGDIEMDELPEDMKRRLERLARLPKMSE</sequence>
<dbReference type="RefSeq" id="WP_267533300.1">
    <property type="nucleotide sequence ID" value="NZ_JAPNKA010000001.1"/>
</dbReference>
<dbReference type="InterPro" id="IPR000212">
    <property type="entry name" value="DNA_helicase_UvrD/REP"/>
</dbReference>
<feature type="domain" description="UvrD-like helicase C-terminal" evidence="2">
    <location>
        <begin position="245"/>
        <end position="300"/>
    </location>
</feature>
<evidence type="ECO:0000259" key="2">
    <source>
        <dbReference type="Pfam" id="PF13538"/>
    </source>
</evidence>
<keyword evidence="3" id="KW-0547">Nucleotide-binding</keyword>
<dbReference type="Proteomes" id="UP001207654">
    <property type="component" value="Unassembled WGS sequence"/>
</dbReference>
<dbReference type="Pfam" id="PF13538">
    <property type="entry name" value="UvrD_C_2"/>
    <property type="match status" value="1"/>
</dbReference>
<dbReference type="PANTHER" id="PTHR11070:SF2">
    <property type="entry name" value="ATP-DEPENDENT DNA HELICASE SRS2"/>
    <property type="match status" value="1"/>
</dbReference>
<dbReference type="GO" id="GO:0005524">
    <property type="term" value="F:ATP binding"/>
    <property type="evidence" value="ECO:0007669"/>
    <property type="project" value="UniProtKB-KW"/>
</dbReference>
<accession>A0ABT3ZY41</accession>
<dbReference type="PANTHER" id="PTHR11070">
    <property type="entry name" value="UVRD / RECB / PCRA DNA HELICASE FAMILY MEMBER"/>
    <property type="match status" value="1"/>
</dbReference>
<proteinExistence type="predicted"/>
<evidence type="ECO:0000313" key="4">
    <source>
        <dbReference type="Proteomes" id="UP001207654"/>
    </source>
</evidence>
<evidence type="ECO:0000313" key="3">
    <source>
        <dbReference type="EMBL" id="MCY1074328.1"/>
    </source>
</evidence>